<feature type="transmembrane region" description="Helical" evidence="18">
    <location>
        <begin position="261"/>
        <end position="281"/>
    </location>
</feature>
<dbReference type="FunFam" id="1.20.1250.20:FF:000150">
    <property type="entry name" value="Solute carrier family 17 member 9"/>
    <property type="match status" value="1"/>
</dbReference>
<evidence type="ECO:0000256" key="17">
    <source>
        <dbReference type="SAM" id="MobiDB-lite"/>
    </source>
</evidence>
<accession>A0AAD3R079</accession>
<evidence type="ECO:0000256" key="1">
    <source>
        <dbReference type="ARBA" id="ARBA00004155"/>
    </source>
</evidence>
<dbReference type="PROSITE" id="PS50850">
    <property type="entry name" value="MFS"/>
    <property type="match status" value="1"/>
</dbReference>
<dbReference type="InterPro" id="IPR020846">
    <property type="entry name" value="MFS_dom"/>
</dbReference>
<keyword evidence="5 18" id="KW-1133">Transmembrane helix</keyword>
<evidence type="ECO:0000256" key="15">
    <source>
        <dbReference type="ARBA" id="ARBA00079665"/>
    </source>
</evidence>
<feature type="compositionally biased region" description="Basic and acidic residues" evidence="17">
    <location>
        <begin position="1"/>
        <end position="12"/>
    </location>
</feature>
<keyword evidence="8" id="KW-0968">Cytoplasmic vesicle</keyword>
<evidence type="ECO:0000259" key="19">
    <source>
        <dbReference type="PROSITE" id="PS50850"/>
    </source>
</evidence>
<evidence type="ECO:0000256" key="12">
    <source>
        <dbReference type="ARBA" id="ARBA00051849"/>
    </source>
</evidence>
<dbReference type="AlphaFoldDB" id="A0AAD3R079"/>
<dbReference type="InterPro" id="IPR036259">
    <property type="entry name" value="MFS_trans_sf"/>
</dbReference>
<evidence type="ECO:0000256" key="11">
    <source>
        <dbReference type="ARBA" id="ARBA00044897"/>
    </source>
</evidence>
<comment type="subcellular location">
    <subcellularLocation>
        <location evidence="9">Cytoplasmic vesicle</location>
        <location evidence="9">Secretory vesicle</location>
        <location evidence="9">Chromaffin granule membrane</location>
        <topology evidence="9">Multi-pass membrane protein</topology>
    </subcellularLocation>
    <subcellularLocation>
        <location evidence="1">Lysosome membrane</location>
        <topology evidence="1">Multi-pass membrane protein</topology>
    </subcellularLocation>
</comment>
<sequence>MADKCESGDGRNDFNGSLLDPKDYTASESTEEEPENKNLWPRPLARKWILMLFMGTCLLYCARMAMPICAVSMAAIFHWSKIDSGLVLGGFFWGYCFTQILGGHASDKVGGERVLLVSAASWALITAGTPLLAQLGSHTLGLMMMARFLMGVLQGVFFPSLASLCSQRVVEGERGFLMSTMNSGAHLGTLVAGGMGSFMLDWYGWESMFYCIGFLSTLWALVVWQYLLKGEVTPKRLEKTNDSKQSLTSTRWLSLFKKPPVWAMVFAHMCICSTSNTLLSWLPTYFKESFPHATGWVYNVIPWLAAIPAALCGGYVSDFLIIHGYGIAFVRKLMQVFAMGVSSMFIMLLTGGTSTSFTSAVIFVSAAVGLSTFTSSGVSVNVQDLTPSCAGALYGFMNMLGALMGVVLVSLSGYLIEVTLSWATVFSLITLVNATGLAVFLIFGDAQRVDLENYSQLGYADRRRPEENSCAVEKSHAAGRERKLQYSRQQIRSDYYEPGLPRLCKWGQKQHSASDSEGACPRHDVIALAYEDRDMKATRKSGRVKRCEAGLFPQRSVSCGPEDQLLFCGMKARSCSHRSRDWTHWTVNYGVNLRPHKEEPQWVIINEDKKRKLVTV</sequence>
<keyword evidence="7" id="KW-0458">Lysosome</keyword>
<evidence type="ECO:0000256" key="16">
    <source>
        <dbReference type="ARBA" id="ARBA00079853"/>
    </source>
</evidence>
<feature type="transmembrane region" description="Helical" evidence="18">
    <location>
        <begin position="333"/>
        <end position="351"/>
    </location>
</feature>
<feature type="transmembrane region" description="Helical" evidence="18">
    <location>
        <begin position="145"/>
        <end position="164"/>
    </location>
</feature>
<comment type="function">
    <text evidence="13">Voltage-gated ATP nucleotide uniporter that can also transport the purine nucleotides ADP and GTP. Uses the membrane potential as the driving force to control ATP accumulation in lysosomes and secretory vesicles. By controlling ATP storage in lysosomes, regulates ATP-dependent proteins of these organelles. Also indirectly regulates the exocytosis of ATP through its import into lysosomes in astrocytes and secretory vesicles such as adrenal chromaffin granules, mucin granules and synaptic vesicles.</text>
</comment>
<evidence type="ECO:0000313" key="21">
    <source>
        <dbReference type="Proteomes" id="UP001279410"/>
    </source>
</evidence>
<evidence type="ECO:0000256" key="18">
    <source>
        <dbReference type="SAM" id="Phobius"/>
    </source>
</evidence>
<gene>
    <name evidence="20" type="ORF">AKAME5_000358200</name>
</gene>
<evidence type="ECO:0000256" key="8">
    <source>
        <dbReference type="ARBA" id="ARBA00023329"/>
    </source>
</evidence>
<feature type="transmembrane region" description="Helical" evidence="18">
    <location>
        <begin position="422"/>
        <end position="443"/>
    </location>
</feature>
<dbReference type="GO" id="GO:0005765">
    <property type="term" value="C:lysosomal membrane"/>
    <property type="evidence" value="ECO:0007669"/>
    <property type="project" value="UniProtKB-SubCell"/>
</dbReference>
<dbReference type="GO" id="GO:1904669">
    <property type="term" value="P:ATP export"/>
    <property type="evidence" value="ECO:0007669"/>
    <property type="project" value="UniProtKB-ARBA"/>
</dbReference>
<evidence type="ECO:0000256" key="6">
    <source>
        <dbReference type="ARBA" id="ARBA00023136"/>
    </source>
</evidence>
<dbReference type="InterPro" id="IPR044777">
    <property type="entry name" value="SLC17A9-like"/>
</dbReference>
<dbReference type="GO" id="GO:0160042">
    <property type="term" value="F:purine nucleotide uniporter activity"/>
    <property type="evidence" value="ECO:0007669"/>
    <property type="project" value="UniProtKB-ARBA"/>
</dbReference>
<comment type="similarity">
    <text evidence="2">Belongs to the major facilitator superfamily. Sodium/anion cotransporter family.</text>
</comment>
<comment type="caution">
    <text evidence="20">The sequence shown here is derived from an EMBL/GenBank/DDBJ whole genome shotgun (WGS) entry which is preliminary data.</text>
</comment>
<evidence type="ECO:0000256" key="10">
    <source>
        <dbReference type="ARBA" id="ARBA00036284"/>
    </source>
</evidence>
<evidence type="ECO:0000256" key="2">
    <source>
        <dbReference type="ARBA" id="ARBA00008586"/>
    </source>
</evidence>
<dbReference type="InterPro" id="IPR050382">
    <property type="entry name" value="MFS_Na/Anion_cotransporter"/>
</dbReference>
<organism evidence="20 21">
    <name type="scientific">Lates japonicus</name>
    <name type="common">Japanese lates</name>
    <dbReference type="NCBI Taxonomy" id="270547"/>
    <lineage>
        <taxon>Eukaryota</taxon>
        <taxon>Metazoa</taxon>
        <taxon>Chordata</taxon>
        <taxon>Craniata</taxon>
        <taxon>Vertebrata</taxon>
        <taxon>Euteleostomi</taxon>
        <taxon>Actinopterygii</taxon>
        <taxon>Neopterygii</taxon>
        <taxon>Teleostei</taxon>
        <taxon>Neoteleostei</taxon>
        <taxon>Acanthomorphata</taxon>
        <taxon>Carangaria</taxon>
        <taxon>Carangaria incertae sedis</taxon>
        <taxon>Centropomidae</taxon>
        <taxon>Lates</taxon>
    </lineage>
</organism>
<comment type="catalytic activity">
    <reaction evidence="11">
        <text>ATP(in) = ATP(out)</text>
        <dbReference type="Rhea" id="RHEA:75687"/>
        <dbReference type="ChEBI" id="CHEBI:30616"/>
    </reaction>
</comment>
<dbReference type="Gene3D" id="1.20.1250.20">
    <property type="entry name" value="MFS general substrate transporter like domains"/>
    <property type="match status" value="2"/>
</dbReference>
<dbReference type="InterPro" id="IPR011701">
    <property type="entry name" value="MFS"/>
</dbReference>
<dbReference type="Pfam" id="PF07690">
    <property type="entry name" value="MFS_1"/>
    <property type="match status" value="1"/>
</dbReference>
<evidence type="ECO:0000256" key="14">
    <source>
        <dbReference type="ARBA" id="ARBA00074107"/>
    </source>
</evidence>
<protein>
    <recommendedName>
        <fullName evidence="14">Voltage-gated purine nucleotide uniporter SLC17A9</fullName>
    </recommendedName>
    <alternativeName>
        <fullName evidence="16">Solute carrier family 17 member 9</fullName>
    </alternativeName>
    <alternativeName>
        <fullName evidence="15">Vesicular nucleotide transporter</fullName>
    </alternativeName>
</protein>
<dbReference type="CDD" id="cd17380">
    <property type="entry name" value="MFS_SLC17A9_like"/>
    <property type="match status" value="1"/>
</dbReference>
<evidence type="ECO:0000256" key="4">
    <source>
        <dbReference type="ARBA" id="ARBA00022692"/>
    </source>
</evidence>
<proteinExistence type="inferred from homology"/>
<dbReference type="SUPFAM" id="SSF103473">
    <property type="entry name" value="MFS general substrate transporter"/>
    <property type="match status" value="1"/>
</dbReference>
<evidence type="ECO:0000256" key="13">
    <source>
        <dbReference type="ARBA" id="ARBA00056522"/>
    </source>
</evidence>
<feature type="domain" description="Major facilitator superfamily (MFS) profile" evidence="19">
    <location>
        <begin position="48"/>
        <end position="448"/>
    </location>
</feature>
<evidence type="ECO:0000256" key="5">
    <source>
        <dbReference type="ARBA" id="ARBA00022989"/>
    </source>
</evidence>
<name>A0AAD3R079_LATJO</name>
<comment type="catalytic activity">
    <reaction evidence="10">
        <text>GTP(in) = GTP(out)</text>
        <dbReference type="Rhea" id="RHEA:75787"/>
        <dbReference type="ChEBI" id="CHEBI:37565"/>
    </reaction>
</comment>
<feature type="transmembrane region" description="Helical" evidence="18">
    <location>
        <begin position="114"/>
        <end position="133"/>
    </location>
</feature>
<dbReference type="PROSITE" id="PS00217">
    <property type="entry name" value="SUGAR_TRANSPORT_2"/>
    <property type="match status" value="1"/>
</dbReference>
<keyword evidence="3" id="KW-0813">Transport</keyword>
<feature type="region of interest" description="Disordered" evidence="17">
    <location>
        <begin position="1"/>
        <end position="38"/>
    </location>
</feature>
<feature type="transmembrane region" description="Helical" evidence="18">
    <location>
        <begin position="48"/>
        <end position="79"/>
    </location>
</feature>
<dbReference type="PANTHER" id="PTHR11662">
    <property type="entry name" value="SOLUTE CARRIER FAMILY 17"/>
    <property type="match status" value="1"/>
</dbReference>
<dbReference type="InterPro" id="IPR005829">
    <property type="entry name" value="Sugar_transporter_CS"/>
</dbReference>
<dbReference type="PANTHER" id="PTHR11662:SF279">
    <property type="entry name" value="VOLTAGE-GATED PURINE NUCLEOTIDE UNIPORTER SLC17A9"/>
    <property type="match status" value="1"/>
</dbReference>
<reference evidence="20" key="1">
    <citation type="submission" date="2022-08" db="EMBL/GenBank/DDBJ databases">
        <title>Genome sequencing of akame (Lates japonicus).</title>
        <authorList>
            <person name="Hashiguchi Y."/>
            <person name="Takahashi H."/>
        </authorList>
    </citation>
    <scope>NUCLEOTIDE SEQUENCE</scope>
    <source>
        <strain evidence="20">Kochi</strain>
    </source>
</reference>
<feature type="transmembrane region" description="Helical" evidence="18">
    <location>
        <begin position="85"/>
        <end position="102"/>
    </location>
</feature>
<keyword evidence="4 18" id="KW-0812">Transmembrane</keyword>
<evidence type="ECO:0000256" key="3">
    <source>
        <dbReference type="ARBA" id="ARBA00022448"/>
    </source>
</evidence>
<keyword evidence="21" id="KW-1185">Reference proteome</keyword>
<dbReference type="Proteomes" id="UP001279410">
    <property type="component" value="Unassembled WGS sequence"/>
</dbReference>
<evidence type="ECO:0000256" key="7">
    <source>
        <dbReference type="ARBA" id="ARBA00023228"/>
    </source>
</evidence>
<dbReference type="EMBL" id="BRZM01000009">
    <property type="protein sequence ID" value="GLD50236.1"/>
    <property type="molecule type" value="Genomic_DNA"/>
</dbReference>
<comment type="catalytic activity">
    <reaction evidence="12">
        <text>ADP(in) = ADP(out)</text>
        <dbReference type="Rhea" id="RHEA:75783"/>
        <dbReference type="ChEBI" id="CHEBI:456216"/>
    </reaction>
</comment>
<dbReference type="FunFam" id="1.20.1250.20:FF:000059">
    <property type="entry name" value="Solute carrier family 17 member 9"/>
    <property type="match status" value="1"/>
</dbReference>
<dbReference type="GO" id="GO:0072530">
    <property type="term" value="P:purine-containing compound transmembrane transport"/>
    <property type="evidence" value="ECO:0007669"/>
    <property type="project" value="UniProtKB-ARBA"/>
</dbReference>
<evidence type="ECO:0000313" key="20">
    <source>
        <dbReference type="EMBL" id="GLD50236.1"/>
    </source>
</evidence>
<keyword evidence="6 18" id="KW-0472">Membrane</keyword>
<feature type="transmembrane region" description="Helical" evidence="18">
    <location>
        <begin position="207"/>
        <end position="228"/>
    </location>
</feature>
<dbReference type="GO" id="GO:0042584">
    <property type="term" value="C:chromaffin granule membrane"/>
    <property type="evidence" value="ECO:0007669"/>
    <property type="project" value="UniProtKB-SubCell"/>
</dbReference>
<feature type="transmembrane region" description="Helical" evidence="18">
    <location>
        <begin position="357"/>
        <end position="380"/>
    </location>
</feature>
<feature type="transmembrane region" description="Helical" evidence="18">
    <location>
        <begin position="301"/>
        <end position="321"/>
    </location>
</feature>
<feature type="transmembrane region" description="Helical" evidence="18">
    <location>
        <begin position="392"/>
        <end position="416"/>
    </location>
</feature>
<evidence type="ECO:0000256" key="9">
    <source>
        <dbReference type="ARBA" id="ARBA00024185"/>
    </source>
</evidence>